<feature type="domain" description="T6SS Phospholipase effector Tle1-like catalytic" evidence="1">
    <location>
        <begin position="9"/>
        <end position="287"/>
    </location>
</feature>
<sequence length="464" mass="51185">MAPKLASYKRIIISVDGTWLSSDEGGGPSQASNVAKIARAISKTGIDSQENRVKQLVLYHSGLGAGDLPFQKAIFGALGVGLDGEVTEIYDFISNNYEPGDELFFFGFSRGAFTARSVAGLVADIGVLNPIKMSRFPEMWAAYRANTGGKPFRKSEWYLDNRDELGLTDVTIKVIGVWETVGELGVPEWPLVNLAAKVGFPINQQYTFHNTRASKYIEYAFQALAIDEKRIAFPPTLWHKTEDGPTKSLQQCWFPGVHSNIGGQAEQLREYGDHEEIGYNTFAWMVDNLSGLLTFDQPSIASLVEDHRRALVRVNAKGNLTNGWGCGPIVDNFAGLQGAFFALLGKKYRTPGEYPRGPDESSMGATNESVHPIVRVRKDRLRYDPVALRGWSAQEPSRVGTGWQWTKEGRGPMPEYVLSPDKAMTVAYEDGGVVKYKVQESMARTLCPADILSDLDRDNGVGKE</sequence>
<organism evidence="2 3">
    <name type="scientific">Cephalotrichum gorgonifer</name>
    <dbReference type="NCBI Taxonomy" id="2041049"/>
    <lineage>
        <taxon>Eukaryota</taxon>
        <taxon>Fungi</taxon>
        <taxon>Dikarya</taxon>
        <taxon>Ascomycota</taxon>
        <taxon>Pezizomycotina</taxon>
        <taxon>Sordariomycetes</taxon>
        <taxon>Hypocreomycetidae</taxon>
        <taxon>Microascales</taxon>
        <taxon>Microascaceae</taxon>
        <taxon>Cephalotrichum</taxon>
    </lineage>
</organism>
<reference evidence="2" key="1">
    <citation type="submission" date="2018-03" db="EMBL/GenBank/DDBJ databases">
        <authorList>
            <person name="Guldener U."/>
        </authorList>
    </citation>
    <scope>NUCLEOTIDE SEQUENCE</scope>
</reference>
<keyword evidence="3" id="KW-1185">Reference proteome</keyword>
<dbReference type="PANTHER" id="PTHR33840:SF16">
    <property type="entry name" value="DUF2235 DOMAIN-CONTAINING PROTEIN"/>
    <property type="match status" value="1"/>
</dbReference>
<name>A0AAE8N5Y3_9PEZI</name>
<dbReference type="InterPro" id="IPR018712">
    <property type="entry name" value="Tle1-like_cat"/>
</dbReference>
<dbReference type="EMBL" id="ONZQ02000013">
    <property type="protein sequence ID" value="SPO05472.1"/>
    <property type="molecule type" value="Genomic_DNA"/>
</dbReference>
<dbReference type="AlphaFoldDB" id="A0AAE8N5Y3"/>
<proteinExistence type="predicted"/>
<comment type="caution">
    <text evidence="2">The sequence shown here is derived from an EMBL/GenBank/DDBJ whole genome shotgun (WGS) entry which is preliminary data.</text>
</comment>
<accession>A0AAE8N5Y3</accession>
<evidence type="ECO:0000259" key="1">
    <source>
        <dbReference type="Pfam" id="PF09994"/>
    </source>
</evidence>
<dbReference type="Proteomes" id="UP001187682">
    <property type="component" value="Unassembled WGS sequence"/>
</dbReference>
<dbReference type="Pfam" id="PF09994">
    <property type="entry name" value="T6SS_Tle1-like_cat"/>
    <property type="match status" value="1"/>
</dbReference>
<evidence type="ECO:0000313" key="2">
    <source>
        <dbReference type="EMBL" id="SPO05472.1"/>
    </source>
</evidence>
<evidence type="ECO:0000313" key="3">
    <source>
        <dbReference type="Proteomes" id="UP001187682"/>
    </source>
</evidence>
<gene>
    <name evidence="2" type="ORF">DNG_08159</name>
</gene>
<dbReference type="PANTHER" id="PTHR33840">
    <property type="match status" value="1"/>
</dbReference>
<protein>
    <recommendedName>
        <fullName evidence="1">T6SS Phospholipase effector Tle1-like catalytic domain-containing protein</fullName>
    </recommendedName>
</protein>